<dbReference type="SUPFAM" id="SSF52440">
    <property type="entry name" value="PreATP-grasp domain"/>
    <property type="match status" value="1"/>
</dbReference>
<dbReference type="InterPro" id="IPR000291">
    <property type="entry name" value="D-Ala_lig_Van_CS"/>
</dbReference>
<evidence type="ECO:0000256" key="7">
    <source>
        <dbReference type="ARBA" id="ARBA00022490"/>
    </source>
</evidence>
<evidence type="ECO:0000256" key="12">
    <source>
        <dbReference type="ARBA" id="ARBA00022842"/>
    </source>
</evidence>
<evidence type="ECO:0000256" key="8">
    <source>
        <dbReference type="ARBA" id="ARBA00022598"/>
    </source>
</evidence>
<evidence type="ECO:0000256" key="21">
    <source>
        <dbReference type="ARBA" id="ARBA00077154"/>
    </source>
</evidence>
<evidence type="ECO:0000256" key="19">
    <source>
        <dbReference type="ARBA" id="ARBA00068427"/>
    </source>
</evidence>
<keyword evidence="8 22" id="KW-0436">Ligase</keyword>
<dbReference type="InterPro" id="IPR005905">
    <property type="entry name" value="D_ala_D_ala"/>
</dbReference>
<keyword evidence="12 25" id="KW-0460">Magnesium</keyword>
<evidence type="ECO:0000256" key="10">
    <source>
        <dbReference type="ARBA" id="ARBA00022741"/>
    </source>
</evidence>
<evidence type="ECO:0000256" key="16">
    <source>
        <dbReference type="ARBA" id="ARBA00023316"/>
    </source>
</evidence>
<comment type="pathway">
    <text evidence="4 22">Cell wall biogenesis; peptidoglycan biosynthesis.</text>
</comment>
<evidence type="ECO:0000256" key="5">
    <source>
        <dbReference type="ARBA" id="ARBA00010871"/>
    </source>
</evidence>
<dbReference type="NCBIfam" id="NF002378">
    <property type="entry name" value="PRK01372.1"/>
    <property type="match status" value="1"/>
</dbReference>
<evidence type="ECO:0000256" key="11">
    <source>
        <dbReference type="ARBA" id="ARBA00022840"/>
    </source>
</evidence>
<evidence type="ECO:0000256" key="25">
    <source>
        <dbReference type="PIRSR" id="PIRSR039102-3"/>
    </source>
</evidence>
<dbReference type="FunFam" id="3.30.470.20:FF:000008">
    <property type="entry name" value="D-alanine--D-alanine ligase"/>
    <property type="match status" value="1"/>
</dbReference>
<evidence type="ECO:0000256" key="14">
    <source>
        <dbReference type="ARBA" id="ARBA00022984"/>
    </source>
</evidence>
<keyword evidence="16 22" id="KW-0961">Cell wall biogenesis/degradation</keyword>
<evidence type="ECO:0000256" key="15">
    <source>
        <dbReference type="ARBA" id="ARBA00023211"/>
    </source>
</evidence>
<dbReference type="PROSITE" id="PS50975">
    <property type="entry name" value="ATP_GRASP"/>
    <property type="match status" value="1"/>
</dbReference>
<evidence type="ECO:0000256" key="26">
    <source>
        <dbReference type="PROSITE-ProRule" id="PRU00409"/>
    </source>
</evidence>
<keyword evidence="10 24" id="KW-0547">Nucleotide-binding</keyword>
<evidence type="ECO:0000256" key="3">
    <source>
        <dbReference type="ARBA" id="ARBA00004496"/>
    </source>
</evidence>
<dbReference type="EC" id="6.3.2.4" evidence="6 22"/>
<dbReference type="GO" id="GO:0046872">
    <property type="term" value="F:metal ion binding"/>
    <property type="evidence" value="ECO:0007669"/>
    <property type="project" value="UniProtKB-KW"/>
</dbReference>
<dbReference type="PIRSF" id="PIRSF039102">
    <property type="entry name" value="Ddl/VanB"/>
    <property type="match status" value="1"/>
</dbReference>
<dbReference type="GO" id="GO:0009252">
    <property type="term" value="P:peptidoglycan biosynthetic process"/>
    <property type="evidence" value="ECO:0007669"/>
    <property type="project" value="UniProtKB-UniRule"/>
</dbReference>
<evidence type="ECO:0000313" key="28">
    <source>
        <dbReference type="EMBL" id="HJC49034.1"/>
    </source>
</evidence>
<evidence type="ECO:0000256" key="17">
    <source>
        <dbReference type="ARBA" id="ARBA00047614"/>
    </source>
</evidence>
<evidence type="ECO:0000256" key="6">
    <source>
        <dbReference type="ARBA" id="ARBA00012216"/>
    </source>
</evidence>
<evidence type="ECO:0000313" key="29">
    <source>
        <dbReference type="Proteomes" id="UP000823904"/>
    </source>
</evidence>
<evidence type="ECO:0000259" key="27">
    <source>
        <dbReference type="PROSITE" id="PS50975"/>
    </source>
</evidence>
<dbReference type="Gene3D" id="3.30.1490.20">
    <property type="entry name" value="ATP-grasp fold, A domain"/>
    <property type="match status" value="1"/>
</dbReference>
<feature type="active site" evidence="23">
    <location>
        <position position="325"/>
    </location>
</feature>
<evidence type="ECO:0000256" key="4">
    <source>
        <dbReference type="ARBA" id="ARBA00004752"/>
    </source>
</evidence>
<dbReference type="InterPro" id="IPR011095">
    <property type="entry name" value="Dala_Dala_lig_C"/>
</dbReference>
<feature type="active site" evidence="23">
    <location>
        <position position="16"/>
    </location>
</feature>
<dbReference type="HAMAP" id="MF_00047">
    <property type="entry name" value="Dala_Dala_lig"/>
    <property type="match status" value="1"/>
</dbReference>
<evidence type="ECO:0000256" key="20">
    <source>
        <dbReference type="ARBA" id="ARBA00076288"/>
    </source>
</evidence>
<comment type="caution">
    <text evidence="28">The sequence shown here is derived from an EMBL/GenBank/DDBJ whole genome shotgun (WGS) entry which is preliminary data.</text>
</comment>
<feature type="binding site" evidence="25">
    <location>
        <position position="314"/>
    </location>
    <ligand>
        <name>Mg(2+)</name>
        <dbReference type="ChEBI" id="CHEBI:18420"/>
        <label>1</label>
    </ligand>
</feature>
<accession>A0A9D2T7Z9</accession>
<feature type="binding site" evidence="24">
    <location>
        <begin position="182"/>
        <end position="184"/>
    </location>
    <ligand>
        <name>ATP</name>
        <dbReference type="ChEBI" id="CHEBI:30616"/>
    </ligand>
</feature>
<dbReference type="NCBIfam" id="TIGR01205">
    <property type="entry name" value="D_ala_D_alaTIGR"/>
    <property type="match status" value="1"/>
</dbReference>
<feature type="active site" evidence="23">
    <location>
        <position position="190"/>
    </location>
</feature>
<dbReference type="PANTHER" id="PTHR23132">
    <property type="entry name" value="D-ALANINE--D-ALANINE LIGASE"/>
    <property type="match status" value="1"/>
</dbReference>
<feature type="domain" description="ATP-grasp" evidence="27">
    <location>
        <begin position="140"/>
        <end position="347"/>
    </location>
</feature>
<organism evidence="28 29">
    <name type="scientific">Candidatus Anaerostipes avistercoris</name>
    <dbReference type="NCBI Taxonomy" id="2838462"/>
    <lineage>
        <taxon>Bacteria</taxon>
        <taxon>Bacillati</taxon>
        <taxon>Bacillota</taxon>
        <taxon>Clostridia</taxon>
        <taxon>Lachnospirales</taxon>
        <taxon>Lachnospiraceae</taxon>
        <taxon>Anaerostipes</taxon>
    </lineage>
</organism>
<dbReference type="PROSITE" id="PS00843">
    <property type="entry name" value="DALA_DALA_LIGASE_1"/>
    <property type="match status" value="1"/>
</dbReference>
<dbReference type="GO" id="GO:0005829">
    <property type="term" value="C:cytosol"/>
    <property type="evidence" value="ECO:0007669"/>
    <property type="project" value="TreeGrafter"/>
</dbReference>
<comment type="similarity">
    <text evidence="5 22">Belongs to the D-alanine--D-alanine ligase family.</text>
</comment>
<dbReference type="NCBIfam" id="NF002528">
    <property type="entry name" value="PRK01966.1-4"/>
    <property type="match status" value="1"/>
</dbReference>
<keyword evidence="13 22" id="KW-0133">Cell shape</keyword>
<reference evidence="28" key="1">
    <citation type="journal article" date="2021" name="PeerJ">
        <title>Extensive microbial diversity within the chicken gut microbiome revealed by metagenomics and culture.</title>
        <authorList>
            <person name="Gilroy R."/>
            <person name="Ravi A."/>
            <person name="Getino M."/>
            <person name="Pursley I."/>
            <person name="Horton D.L."/>
            <person name="Alikhan N.F."/>
            <person name="Baker D."/>
            <person name="Gharbi K."/>
            <person name="Hall N."/>
            <person name="Watson M."/>
            <person name="Adriaenssens E.M."/>
            <person name="Foster-Nyarko E."/>
            <person name="Jarju S."/>
            <person name="Secka A."/>
            <person name="Antonio M."/>
            <person name="Oren A."/>
            <person name="Chaudhuri R.R."/>
            <person name="La Ragione R."/>
            <person name="Hildebrand F."/>
            <person name="Pallen M.J."/>
        </authorList>
    </citation>
    <scope>NUCLEOTIDE SEQUENCE</scope>
    <source>
        <strain evidence="28">ChiSjej3B21-8574</strain>
    </source>
</reference>
<dbReference type="InterPro" id="IPR011761">
    <property type="entry name" value="ATP-grasp"/>
</dbReference>
<dbReference type="FunFam" id="3.30.1490.20:FF:000007">
    <property type="entry name" value="D-alanine--D-alanine ligase"/>
    <property type="match status" value="1"/>
</dbReference>
<dbReference type="AlphaFoldDB" id="A0A9D2T7Z9"/>
<evidence type="ECO:0000256" key="9">
    <source>
        <dbReference type="ARBA" id="ARBA00022723"/>
    </source>
</evidence>
<protein>
    <recommendedName>
        <fullName evidence="19 22">D-alanine--D-alanine ligase</fullName>
        <ecNumber evidence="6 22">6.3.2.4</ecNumber>
    </recommendedName>
    <alternativeName>
        <fullName evidence="21 22">D-Ala-D-Ala ligase</fullName>
    </alternativeName>
    <alternativeName>
        <fullName evidence="20 22">D-alanylalanine synthetase</fullName>
    </alternativeName>
</protein>
<keyword evidence="14 22" id="KW-0573">Peptidoglycan synthesis</keyword>
<evidence type="ECO:0000256" key="1">
    <source>
        <dbReference type="ARBA" id="ARBA00001936"/>
    </source>
</evidence>
<dbReference type="Proteomes" id="UP000823904">
    <property type="component" value="Unassembled WGS sequence"/>
</dbReference>
<evidence type="ECO:0000256" key="18">
    <source>
        <dbReference type="ARBA" id="ARBA00060592"/>
    </source>
</evidence>
<name>A0A9D2T7Z9_9FIRM</name>
<reference evidence="28" key="2">
    <citation type="submission" date="2021-04" db="EMBL/GenBank/DDBJ databases">
        <authorList>
            <person name="Gilroy R."/>
        </authorList>
    </citation>
    <scope>NUCLEOTIDE SEQUENCE</scope>
    <source>
        <strain evidence="28">ChiSjej3B21-8574</strain>
    </source>
</reference>
<feature type="binding site" evidence="24">
    <location>
        <begin position="313"/>
        <end position="314"/>
    </location>
    <ligand>
        <name>ATP</name>
        <dbReference type="ChEBI" id="CHEBI:30616"/>
    </ligand>
</feature>
<dbReference type="GO" id="GO:0005524">
    <property type="term" value="F:ATP binding"/>
    <property type="evidence" value="ECO:0007669"/>
    <property type="project" value="UniProtKB-UniRule"/>
</dbReference>
<comment type="subcellular location">
    <subcellularLocation>
        <location evidence="3 22">Cytoplasm</location>
    </subcellularLocation>
</comment>
<keyword evidence="15 25" id="KW-0464">Manganese</keyword>
<dbReference type="InterPro" id="IPR011127">
    <property type="entry name" value="Dala_Dala_lig_N"/>
</dbReference>
<sequence length="354" mass="39399">MMKKNVVVIFGGDSSEHDISCLSAQTVINNMDREKYNVIKVGITKEGKWLLVDHVEDIADGSWREGEVRALISPDTASRALIILAEGTYKVQKVDIIFPVLHGMNGEDGTIQGLFEMSKIPYVGCGVLASAVSMDKVYTKIIVERLGIDQAKFVHVKESDFKNDDLTDAMDRVEAALSYPVFVKPSCAGSSKGVSKANNRKELEEALFEAIKHDRNILVEETIIGREIECAVLGDRSEAEATCVGEILAAADFYDFDAKYNNQESKTVIDPDMPEKSKEQIRKDALEIFHAVDGFGCARVDFFLEESGRVVFNEINTMPGFTSISMYPMLWKACGLDTPQLIDRLLDLAMTRYR</sequence>
<dbReference type="GO" id="GO:0008360">
    <property type="term" value="P:regulation of cell shape"/>
    <property type="evidence" value="ECO:0007669"/>
    <property type="project" value="UniProtKB-KW"/>
</dbReference>
<dbReference type="PROSITE" id="PS00844">
    <property type="entry name" value="DALA_DALA_LIGASE_2"/>
    <property type="match status" value="1"/>
</dbReference>
<dbReference type="PANTHER" id="PTHR23132:SF25">
    <property type="entry name" value="D-ALANINE--D-ALANINE LIGASE A"/>
    <property type="match status" value="1"/>
</dbReference>
<feature type="binding site" evidence="25">
    <location>
        <position position="301"/>
    </location>
    <ligand>
        <name>Mg(2+)</name>
        <dbReference type="ChEBI" id="CHEBI:18420"/>
        <label>1</label>
    </ligand>
</feature>
<comment type="function">
    <text evidence="2 22">Cell wall formation.</text>
</comment>
<dbReference type="InterPro" id="IPR013815">
    <property type="entry name" value="ATP_grasp_subdomain_1"/>
</dbReference>
<keyword evidence="9 25" id="KW-0479">Metal-binding</keyword>
<dbReference type="GO" id="GO:0008716">
    <property type="term" value="F:D-alanine-D-alanine ligase activity"/>
    <property type="evidence" value="ECO:0007669"/>
    <property type="project" value="UniProtKB-UniRule"/>
</dbReference>
<evidence type="ECO:0000256" key="23">
    <source>
        <dbReference type="PIRSR" id="PIRSR039102-1"/>
    </source>
</evidence>
<dbReference type="Gene3D" id="3.40.50.20">
    <property type="match status" value="1"/>
</dbReference>
<feature type="binding site" evidence="24">
    <location>
        <position position="136"/>
    </location>
    <ligand>
        <name>ATP</name>
        <dbReference type="ChEBI" id="CHEBI:30616"/>
    </ligand>
</feature>
<comment type="cofactor">
    <cofactor evidence="25">
        <name>Mg(2+)</name>
        <dbReference type="ChEBI" id="CHEBI:18420"/>
    </cofactor>
    <cofactor evidence="25">
        <name>Mn(2+)</name>
        <dbReference type="ChEBI" id="CHEBI:29035"/>
    </cofactor>
    <text evidence="25">Binds 2 magnesium or manganese ions per subunit.</text>
</comment>
<comment type="pathway">
    <text evidence="18">Glycan biosynthesis.</text>
</comment>
<dbReference type="Pfam" id="PF07478">
    <property type="entry name" value="Dala_Dala_lig_C"/>
    <property type="match status" value="1"/>
</dbReference>
<feature type="binding site" evidence="25">
    <location>
        <position position="314"/>
    </location>
    <ligand>
        <name>Mg(2+)</name>
        <dbReference type="ChEBI" id="CHEBI:18420"/>
        <label>2</label>
    </ligand>
</feature>
<feature type="binding site" evidence="24">
    <location>
        <begin position="220"/>
        <end position="227"/>
    </location>
    <ligand>
        <name>ATP</name>
        <dbReference type="ChEBI" id="CHEBI:30616"/>
    </ligand>
</feature>
<proteinExistence type="inferred from homology"/>
<evidence type="ECO:0000256" key="24">
    <source>
        <dbReference type="PIRSR" id="PIRSR039102-2"/>
    </source>
</evidence>
<feature type="binding site" evidence="25">
    <location>
        <position position="316"/>
    </location>
    <ligand>
        <name>Mg(2+)</name>
        <dbReference type="ChEBI" id="CHEBI:18420"/>
        <label>2</label>
    </ligand>
</feature>
<evidence type="ECO:0000256" key="22">
    <source>
        <dbReference type="HAMAP-Rule" id="MF_00047"/>
    </source>
</evidence>
<dbReference type="GO" id="GO:0071555">
    <property type="term" value="P:cell wall organization"/>
    <property type="evidence" value="ECO:0007669"/>
    <property type="project" value="UniProtKB-KW"/>
</dbReference>
<feature type="binding site" evidence="24">
    <location>
        <begin position="190"/>
        <end position="191"/>
    </location>
    <ligand>
        <name>ATP</name>
        <dbReference type="ChEBI" id="CHEBI:30616"/>
    </ligand>
</feature>
<gene>
    <name evidence="22" type="primary">ddl</name>
    <name evidence="28" type="ORF">H9754_00355</name>
</gene>
<dbReference type="Gene3D" id="3.30.470.20">
    <property type="entry name" value="ATP-grasp fold, B domain"/>
    <property type="match status" value="1"/>
</dbReference>
<evidence type="ECO:0000256" key="2">
    <source>
        <dbReference type="ARBA" id="ARBA00003921"/>
    </source>
</evidence>
<evidence type="ECO:0000256" key="13">
    <source>
        <dbReference type="ARBA" id="ARBA00022960"/>
    </source>
</evidence>
<dbReference type="Pfam" id="PF01820">
    <property type="entry name" value="Dala_Dala_lig_N"/>
    <property type="match status" value="1"/>
</dbReference>
<comment type="catalytic activity">
    <reaction evidence="17 22">
        <text>2 D-alanine + ATP = D-alanyl-D-alanine + ADP + phosphate + H(+)</text>
        <dbReference type="Rhea" id="RHEA:11224"/>
        <dbReference type="ChEBI" id="CHEBI:15378"/>
        <dbReference type="ChEBI" id="CHEBI:30616"/>
        <dbReference type="ChEBI" id="CHEBI:43474"/>
        <dbReference type="ChEBI" id="CHEBI:57416"/>
        <dbReference type="ChEBI" id="CHEBI:57822"/>
        <dbReference type="ChEBI" id="CHEBI:456216"/>
        <dbReference type="EC" id="6.3.2.4"/>
    </reaction>
</comment>
<comment type="cofactor">
    <cofactor evidence="1">
        <name>Mn(2+)</name>
        <dbReference type="ChEBI" id="CHEBI:29035"/>
    </cofactor>
</comment>
<dbReference type="SUPFAM" id="SSF56059">
    <property type="entry name" value="Glutathione synthetase ATP-binding domain-like"/>
    <property type="match status" value="1"/>
</dbReference>
<keyword evidence="11 26" id="KW-0067">ATP-binding</keyword>
<keyword evidence="7 22" id="KW-0963">Cytoplasm</keyword>
<dbReference type="EMBL" id="DWWD01000002">
    <property type="protein sequence ID" value="HJC49034.1"/>
    <property type="molecule type" value="Genomic_DNA"/>
</dbReference>
<dbReference type="InterPro" id="IPR016185">
    <property type="entry name" value="PreATP-grasp_dom_sf"/>
</dbReference>